<dbReference type="GO" id="GO:0017004">
    <property type="term" value="P:cytochrome complex assembly"/>
    <property type="evidence" value="ECO:0007669"/>
    <property type="project" value="UniProtKB-KW"/>
</dbReference>
<dbReference type="GO" id="GO:0030313">
    <property type="term" value="C:cell envelope"/>
    <property type="evidence" value="ECO:0007669"/>
    <property type="project" value="UniProtKB-SubCell"/>
</dbReference>
<name>A0A2K2H8V2_9BACT</name>
<comment type="caution">
    <text evidence="6">The sequence shown here is derived from an EMBL/GenBank/DDBJ whole genome shotgun (WGS) entry which is preliminary data.</text>
</comment>
<proteinExistence type="predicted"/>
<protein>
    <recommendedName>
        <fullName evidence="5">Thioredoxin domain-containing protein</fullName>
    </recommendedName>
</protein>
<dbReference type="PANTHER" id="PTHR42852:SF6">
    <property type="entry name" value="THIOL:DISULFIDE INTERCHANGE PROTEIN DSBE"/>
    <property type="match status" value="1"/>
</dbReference>
<evidence type="ECO:0000313" key="6">
    <source>
        <dbReference type="EMBL" id="PNU19650.1"/>
    </source>
</evidence>
<dbReference type="GO" id="GO:0016209">
    <property type="term" value="F:antioxidant activity"/>
    <property type="evidence" value="ECO:0007669"/>
    <property type="project" value="InterPro"/>
</dbReference>
<evidence type="ECO:0000256" key="3">
    <source>
        <dbReference type="ARBA" id="ARBA00023157"/>
    </source>
</evidence>
<keyword evidence="3" id="KW-1015">Disulfide bond</keyword>
<organism evidence="6 7">
    <name type="scientific">Geothermobacter hydrogeniphilus</name>
    <dbReference type="NCBI Taxonomy" id="1969733"/>
    <lineage>
        <taxon>Bacteria</taxon>
        <taxon>Pseudomonadati</taxon>
        <taxon>Thermodesulfobacteriota</taxon>
        <taxon>Desulfuromonadia</taxon>
        <taxon>Desulfuromonadales</taxon>
        <taxon>Geothermobacteraceae</taxon>
        <taxon>Geothermobacter</taxon>
    </lineage>
</organism>
<comment type="subcellular location">
    <subcellularLocation>
        <location evidence="1">Cell envelope</location>
    </subcellularLocation>
</comment>
<accession>A0A2K2H8V2</accession>
<dbReference type="Gene3D" id="3.40.30.10">
    <property type="entry name" value="Glutaredoxin"/>
    <property type="match status" value="1"/>
</dbReference>
<dbReference type="EMBL" id="PPFX01000026">
    <property type="protein sequence ID" value="PNU19650.1"/>
    <property type="molecule type" value="Genomic_DNA"/>
</dbReference>
<evidence type="ECO:0000256" key="1">
    <source>
        <dbReference type="ARBA" id="ARBA00004196"/>
    </source>
</evidence>
<dbReference type="InterPro" id="IPR036249">
    <property type="entry name" value="Thioredoxin-like_sf"/>
</dbReference>
<dbReference type="InterPro" id="IPR000866">
    <property type="entry name" value="AhpC/TSA"/>
</dbReference>
<keyword evidence="2" id="KW-0201">Cytochrome c-type biogenesis</keyword>
<reference evidence="6 7" key="1">
    <citation type="journal article" date="2018" name="Genome Announc.">
        <title>Genome Sequence of Geothermobacter sp. HR-1 Iron Reducer from the Loihi Seamount.</title>
        <authorList>
            <person name="Smith H."/>
            <person name="Abuyen K."/>
            <person name="Tremblay J."/>
            <person name="Savalia P."/>
            <person name="Perez-Rodriguez I."/>
            <person name="Emerson D."/>
            <person name="Tully B."/>
            <person name="Amend J."/>
        </authorList>
    </citation>
    <scope>NUCLEOTIDE SEQUENCE [LARGE SCALE GENOMIC DNA]</scope>
    <source>
        <strain evidence="6 7">HR-1</strain>
    </source>
</reference>
<sequence length="187" mass="20607">MFLLIRKGFFMPRVLVSFFLCMVLGLPAGALAGSSRPQSAPGGAVLVGQQAPAVDLERVGGGRVRLADLRGKIVLVNFWATWCPPCKAEMPSMERLYARLHKKGLEILAINVEADGKEILPKFLKKHPHTFPVLMDTEGDVQSSYGVFRFPETFVVGKDGKVLEHIIGGRDWSDKQTLDKFSKLIGN</sequence>
<keyword evidence="4" id="KW-0676">Redox-active center</keyword>
<dbReference type="AlphaFoldDB" id="A0A2K2H8V2"/>
<dbReference type="InterPro" id="IPR017937">
    <property type="entry name" value="Thioredoxin_CS"/>
</dbReference>
<evidence type="ECO:0000256" key="4">
    <source>
        <dbReference type="ARBA" id="ARBA00023284"/>
    </source>
</evidence>
<dbReference type="SUPFAM" id="SSF52833">
    <property type="entry name" value="Thioredoxin-like"/>
    <property type="match status" value="1"/>
</dbReference>
<gene>
    <name evidence="6" type="ORF">C2E25_11550</name>
</gene>
<evidence type="ECO:0000259" key="5">
    <source>
        <dbReference type="PROSITE" id="PS51352"/>
    </source>
</evidence>
<feature type="domain" description="Thioredoxin" evidence="5">
    <location>
        <begin position="45"/>
        <end position="187"/>
    </location>
</feature>
<evidence type="ECO:0000256" key="2">
    <source>
        <dbReference type="ARBA" id="ARBA00022748"/>
    </source>
</evidence>
<dbReference type="CDD" id="cd02966">
    <property type="entry name" value="TlpA_like_family"/>
    <property type="match status" value="1"/>
</dbReference>
<dbReference type="PANTHER" id="PTHR42852">
    <property type="entry name" value="THIOL:DISULFIDE INTERCHANGE PROTEIN DSBE"/>
    <property type="match status" value="1"/>
</dbReference>
<evidence type="ECO:0000313" key="7">
    <source>
        <dbReference type="Proteomes" id="UP000236340"/>
    </source>
</evidence>
<dbReference type="Pfam" id="PF00578">
    <property type="entry name" value="AhpC-TSA"/>
    <property type="match status" value="1"/>
</dbReference>
<dbReference type="InterPro" id="IPR013766">
    <property type="entry name" value="Thioredoxin_domain"/>
</dbReference>
<dbReference type="Proteomes" id="UP000236340">
    <property type="component" value="Unassembled WGS sequence"/>
</dbReference>
<dbReference type="InterPro" id="IPR050553">
    <property type="entry name" value="Thioredoxin_ResA/DsbE_sf"/>
</dbReference>
<dbReference type="PROSITE" id="PS00194">
    <property type="entry name" value="THIOREDOXIN_1"/>
    <property type="match status" value="1"/>
</dbReference>
<dbReference type="PROSITE" id="PS51352">
    <property type="entry name" value="THIOREDOXIN_2"/>
    <property type="match status" value="1"/>
</dbReference>
<dbReference type="GO" id="GO:0016491">
    <property type="term" value="F:oxidoreductase activity"/>
    <property type="evidence" value="ECO:0007669"/>
    <property type="project" value="InterPro"/>
</dbReference>